<dbReference type="Gene3D" id="3.40.630.40">
    <property type="entry name" value="Zn-dependent exopeptidases"/>
    <property type="match status" value="1"/>
</dbReference>
<accession>A0A2W0H3Y7</accession>
<dbReference type="Gene3D" id="2.30.30.40">
    <property type="entry name" value="SH3 Domains"/>
    <property type="match status" value="1"/>
</dbReference>
<dbReference type="InterPro" id="IPR002508">
    <property type="entry name" value="MurNAc-LAA_cat"/>
</dbReference>
<dbReference type="RefSeq" id="WP_110521164.1">
    <property type="nucleotide sequence ID" value="NZ_PDOF01000003.1"/>
</dbReference>
<evidence type="ECO:0000313" key="7">
    <source>
        <dbReference type="Proteomes" id="UP000248066"/>
    </source>
</evidence>
<evidence type="ECO:0000259" key="4">
    <source>
        <dbReference type="SMART" id="SM00287"/>
    </source>
</evidence>
<organism evidence="6 7">
    <name type="scientific">Alteribacter lacisalsi</name>
    <dbReference type="NCBI Taxonomy" id="2045244"/>
    <lineage>
        <taxon>Bacteria</taxon>
        <taxon>Bacillati</taxon>
        <taxon>Bacillota</taxon>
        <taxon>Bacilli</taxon>
        <taxon>Bacillales</taxon>
        <taxon>Bacillaceae</taxon>
        <taxon>Alteribacter</taxon>
    </lineage>
</organism>
<evidence type="ECO:0000256" key="3">
    <source>
        <dbReference type="SAM" id="SignalP"/>
    </source>
</evidence>
<feature type="domain" description="SH3b" evidence="4">
    <location>
        <begin position="341"/>
        <end position="401"/>
    </location>
</feature>
<keyword evidence="3" id="KW-0732">Signal</keyword>
<feature type="chain" id="PRO_5015967002" description="N-acetylmuramoyl-L-alanine amidase" evidence="3">
    <location>
        <begin position="31"/>
        <end position="589"/>
    </location>
</feature>
<name>A0A2W0H3Y7_9BACI</name>
<protein>
    <recommendedName>
        <fullName evidence="8">N-acetylmuramoyl-L-alanine amidase</fullName>
    </recommendedName>
</protein>
<reference evidence="6 7" key="1">
    <citation type="submission" date="2017-10" db="EMBL/GenBank/DDBJ databases">
        <title>Bacillus sp. nov., a halophilic bacterium isolated from a Yangshapao Lake.</title>
        <authorList>
            <person name="Wang H."/>
        </authorList>
    </citation>
    <scope>NUCLEOTIDE SEQUENCE [LARGE SCALE GENOMIC DNA]</scope>
    <source>
        <strain evidence="6 7">YSP-3</strain>
    </source>
</reference>
<dbReference type="PANTHER" id="PTHR30032">
    <property type="entry name" value="N-ACETYLMURAMOYL-L-ALANINE AMIDASE-RELATED"/>
    <property type="match status" value="1"/>
</dbReference>
<dbReference type="InterPro" id="IPR003646">
    <property type="entry name" value="SH3-like_bac-type"/>
</dbReference>
<evidence type="ECO:0000259" key="5">
    <source>
        <dbReference type="SMART" id="SM00646"/>
    </source>
</evidence>
<dbReference type="Proteomes" id="UP000248066">
    <property type="component" value="Unassembled WGS sequence"/>
</dbReference>
<dbReference type="GO" id="GO:0008745">
    <property type="term" value="F:N-acetylmuramoyl-L-alanine amidase activity"/>
    <property type="evidence" value="ECO:0007669"/>
    <property type="project" value="InterPro"/>
</dbReference>
<evidence type="ECO:0000256" key="1">
    <source>
        <dbReference type="ARBA" id="ARBA00022801"/>
    </source>
</evidence>
<proteinExistence type="predicted"/>
<feature type="domain" description="MurNAc-LAA" evidence="5">
    <location>
        <begin position="470"/>
        <end position="582"/>
    </location>
</feature>
<sequence length="589" mass="62516">MKVHTNIKAFLVFTVTLLFSFTLYTEPADAADLEFDRISGDNRIGTAIQISQKGWPNGLSNGDNTVIIARSDHPADALASASLAGKMNAPILLTSQNSLHADLTDELNRLNASKAYILGGTDAISSNVSQSLQNLGLSVERVEGSNRYETAKAINEAANLSTSSHALLVNGQTIADALSASGIAAVNEMPIYLTGSESLAITLPSEVETVTMIGGETVLSEGIENELNALGIETNRIAGDNRYETNIQAIQSFDFASDESIMVRGTTVSSQGEDYPDAVAAGGLAGQLGSPVVLTHPEQARTDVRNFLLSQSGLTYVLGGTTAISETVLQHLNQDFDENAVTDAYVNAKSGLNIRSTPGGSVVGTLSRGTMVEIHEFDGDWAKISYNGGYAYAHAFYLNITGDNYLLAGHTIVVDPGHGGHDGGASANGLTEKNVVLDVSLLVYDQLLQSGANVVMTRSTDVFVSLAGRVEIAENANADSFVSVHANAAGSEAAHGIETFHWGQHASEESKALAEAIQDRLIYDTEANDRGAKEGNFHVIRENTMPAVLVEIGFLTNPAEANLLRTHAYQSEIANSIYQGIVDFHRTLQ</sequence>
<dbReference type="AlphaFoldDB" id="A0A2W0H3Y7"/>
<dbReference type="GO" id="GO:0071555">
    <property type="term" value="P:cell wall organization"/>
    <property type="evidence" value="ECO:0007669"/>
    <property type="project" value="UniProtKB-KW"/>
</dbReference>
<feature type="signal peptide" evidence="3">
    <location>
        <begin position="1"/>
        <end position="30"/>
    </location>
</feature>
<dbReference type="InterPro" id="IPR051922">
    <property type="entry name" value="Bact_Sporulation_Assoc"/>
</dbReference>
<dbReference type="Pfam" id="PF08239">
    <property type="entry name" value="SH3_3"/>
    <property type="match status" value="1"/>
</dbReference>
<dbReference type="PANTHER" id="PTHR30032:SF8">
    <property type="entry name" value="GERMINATION-SPECIFIC N-ACETYLMURAMOYL-L-ALANINE AMIDASE"/>
    <property type="match status" value="1"/>
</dbReference>
<dbReference type="SUPFAM" id="SSF53187">
    <property type="entry name" value="Zn-dependent exopeptidases"/>
    <property type="match status" value="1"/>
</dbReference>
<evidence type="ECO:0000313" key="6">
    <source>
        <dbReference type="EMBL" id="PYZ95887.1"/>
    </source>
</evidence>
<evidence type="ECO:0008006" key="8">
    <source>
        <dbReference type="Google" id="ProtNLM"/>
    </source>
</evidence>
<dbReference type="EMBL" id="PDOF01000003">
    <property type="protein sequence ID" value="PYZ95887.1"/>
    <property type="molecule type" value="Genomic_DNA"/>
</dbReference>
<evidence type="ECO:0000256" key="2">
    <source>
        <dbReference type="ARBA" id="ARBA00023316"/>
    </source>
</evidence>
<dbReference type="OrthoDB" id="363232at2"/>
<dbReference type="Pfam" id="PF01520">
    <property type="entry name" value="Amidase_3"/>
    <property type="match status" value="1"/>
</dbReference>
<keyword evidence="2" id="KW-0961">Cell wall biogenesis/degradation</keyword>
<dbReference type="SMART" id="SM00646">
    <property type="entry name" value="Ami_3"/>
    <property type="match status" value="1"/>
</dbReference>
<comment type="caution">
    <text evidence="6">The sequence shown here is derived from an EMBL/GenBank/DDBJ whole genome shotgun (WGS) entry which is preliminary data.</text>
</comment>
<dbReference type="Pfam" id="PF04122">
    <property type="entry name" value="CW_binding_2"/>
    <property type="match status" value="3"/>
</dbReference>
<dbReference type="Gene3D" id="3.40.50.12090">
    <property type="match status" value="2"/>
</dbReference>
<keyword evidence="1" id="KW-0378">Hydrolase</keyword>
<gene>
    <name evidence="6" type="ORF">CR205_16035</name>
</gene>
<dbReference type="InterPro" id="IPR007253">
    <property type="entry name" value="Cell_wall-bd_2"/>
</dbReference>
<dbReference type="CDD" id="cd02696">
    <property type="entry name" value="MurNAc-LAA"/>
    <property type="match status" value="1"/>
</dbReference>
<keyword evidence="7" id="KW-1185">Reference proteome</keyword>
<dbReference type="SMART" id="SM00287">
    <property type="entry name" value="SH3b"/>
    <property type="match status" value="1"/>
</dbReference>
<dbReference type="GO" id="GO:0009253">
    <property type="term" value="P:peptidoglycan catabolic process"/>
    <property type="evidence" value="ECO:0007669"/>
    <property type="project" value="InterPro"/>
</dbReference>